<proteinExistence type="predicted"/>
<dbReference type="STRING" id="156892.BM477_04720"/>
<protein>
    <submittedName>
        <fullName evidence="1">Uncharacterized protein</fullName>
    </submittedName>
</protein>
<sequence length="101" mass="10719">MSSTLPELISGVGMFLSAVAVVLSNRAANNSNKAVNQLGTVTASIEPNHGSSVKDSLNRIEDMQRAQGHQIGEIRRDLANHISSQGGINEDHAARLRKAGM</sequence>
<evidence type="ECO:0000313" key="1">
    <source>
        <dbReference type="EMBL" id="OKL49289.1"/>
    </source>
</evidence>
<organism evidence="1 2">
    <name type="scientific">Boudabousia marimammalium</name>
    <dbReference type="NCBI Taxonomy" id="156892"/>
    <lineage>
        <taxon>Bacteria</taxon>
        <taxon>Bacillati</taxon>
        <taxon>Actinomycetota</taxon>
        <taxon>Actinomycetes</taxon>
        <taxon>Actinomycetales</taxon>
        <taxon>Actinomycetaceae</taxon>
        <taxon>Boudabousia</taxon>
    </lineage>
</organism>
<dbReference type="AlphaFoldDB" id="A0A1Q5PP51"/>
<gene>
    <name evidence="1" type="ORF">BM477_04720</name>
</gene>
<keyword evidence="2" id="KW-1185">Reference proteome</keyword>
<name>A0A1Q5PP51_9ACTO</name>
<reference evidence="2" key="1">
    <citation type="submission" date="2016-11" db="EMBL/GenBank/DDBJ databases">
        <title>Actinomyces gypaetusis sp. nov. isolated from Gypaetus barbatus in Qinghai Tibet Plateau China.</title>
        <authorList>
            <person name="Meng X."/>
        </authorList>
    </citation>
    <scope>NUCLEOTIDE SEQUENCE [LARGE SCALE GENOMIC DNA]</scope>
    <source>
        <strain evidence="2">DSM 15383</strain>
    </source>
</reference>
<dbReference type="Proteomes" id="UP000186465">
    <property type="component" value="Unassembled WGS sequence"/>
</dbReference>
<dbReference type="OrthoDB" id="10011987at2"/>
<accession>A0A1Q5PP51</accession>
<evidence type="ECO:0000313" key="2">
    <source>
        <dbReference type="Proteomes" id="UP000186465"/>
    </source>
</evidence>
<comment type="caution">
    <text evidence="1">The sequence shown here is derived from an EMBL/GenBank/DDBJ whole genome shotgun (WGS) entry which is preliminary data.</text>
</comment>
<dbReference type="RefSeq" id="WP_075361529.1">
    <property type="nucleotide sequence ID" value="NZ_MPDM01000004.1"/>
</dbReference>
<dbReference type="EMBL" id="MPDM01000004">
    <property type="protein sequence ID" value="OKL49289.1"/>
    <property type="molecule type" value="Genomic_DNA"/>
</dbReference>